<feature type="coiled-coil region" evidence="1">
    <location>
        <begin position="614"/>
        <end position="641"/>
    </location>
</feature>
<dbReference type="Proteomes" id="UP000001064">
    <property type="component" value="Unassembled WGS sequence"/>
</dbReference>
<dbReference type="RefSeq" id="XP_003290477.1">
    <property type="nucleotide sequence ID" value="XM_003290429.1"/>
</dbReference>
<organism evidence="5 6">
    <name type="scientific">Dictyostelium purpureum</name>
    <name type="common">Slime mold</name>
    <dbReference type="NCBI Taxonomy" id="5786"/>
    <lineage>
        <taxon>Eukaryota</taxon>
        <taxon>Amoebozoa</taxon>
        <taxon>Evosea</taxon>
        <taxon>Eumycetozoa</taxon>
        <taxon>Dictyostelia</taxon>
        <taxon>Dictyosteliales</taxon>
        <taxon>Dictyosteliaceae</taxon>
        <taxon>Dictyostelium</taxon>
    </lineage>
</organism>
<feature type="domain" description="BRCT" evidence="4">
    <location>
        <begin position="116"/>
        <end position="208"/>
    </location>
</feature>
<dbReference type="SUPFAM" id="SSF52113">
    <property type="entry name" value="BRCT domain"/>
    <property type="match status" value="1"/>
</dbReference>
<dbReference type="OrthoDB" id="21306at2759"/>
<feature type="compositionally biased region" description="Basic and acidic residues" evidence="2">
    <location>
        <begin position="316"/>
        <end position="327"/>
    </location>
</feature>
<feature type="region of interest" description="Disordered" evidence="2">
    <location>
        <begin position="447"/>
        <end position="479"/>
    </location>
</feature>
<feature type="compositionally biased region" description="Low complexity" evidence="2">
    <location>
        <begin position="22"/>
        <end position="31"/>
    </location>
</feature>
<evidence type="ECO:0000313" key="5">
    <source>
        <dbReference type="EMBL" id="EGC33007.1"/>
    </source>
</evidence>
<sequence length="788" mass="88028">MDLDYSTIDHSNRAITIDNNIVNNNNINNNHNKIKNSQTSTSQPNHRPTSPKTVLSSSPSSSSSSSQPINKTRSSSQSSSFSPIVINSNSNNNNNNNNNNEDLSSSTEIHQDENQLNSNIFENLGFVIDITINLKRKMELVKIIKKNGGKSCYSCTKATHLITTKQGYIEKTQKVQQALSLGIPILVKEYVHYCAFKKELLPVETYLVSSLISNTSVLSLSQELEVKSNDEDHNGITNIENENGEVILTPLDISATTVTPASTPTPTLTTAIATATETIIDTPTPLLNNTSESFISKNTSQATTSDSNSLTNDSNLKSDHSTEDESKNNLSSIDSNTKTIESNYISTQNLSNTLASVDKVDLDDKQTTTNTTNTTTTTTTQPSQPPSILPTLSSSSTTTISSLPTNTVITPVSILKNPNSGSSTNNYKIDDAEENLKYELKEKKKKFSQKRNHLLNLKKSYQDPSTVTQSRPRRSSGGATLMEAITDQVNYISNLDGFKYYARGHQMNNNNTTNSIAITHNTNGYNNKSLRLNEYNPLEEEEEEFEELEEEFEDEEDEEYYDEDEEEEEEGLSDEYDEDEDNEGDEEEGLSDEDVSHNSKFKKQRKHNDFEFEHHHKQQKIQQLQKQIESLVLNNNGSQNVRKLRSYSRDYIDNTVVKGLNNEHNPTSRNTIQKSSSLDKILHSPKKRPIQQQQQQQQQDNLLNSNLLNRVKEDSITATSDLSSLASSSSSVSPSSPKQQSLIDKSNLLKNKKKKPFLPPLSTLVHILVTFIILSAFFMSLPNPTNNV</sequence>
<proteinExistence type="predicted"/>
<feature type="region of interest" description="Disordered" evidence="2">
    <location>
        <begin position="538"/>
        <end position="606"/>
    </location>
</feature>
<dbReference type="GO" id="GO:0005635">
    <property type="term" value="C:nuclear envelope"/>
    <property type="evidence" value="ECO:0007669"/>
    <property type="project" value="EnsemblProtists"/>
</dbReference>
<feature type="compositionally biased region" description="Low complexity" evidence="2">
    <location>
        <begin position="56"/>
        <end position="106"/>
    </location>
</feature>
<feature type="region of interest" description="Disordered" evidence="2">
    <location>
        <begin position="365"/>
        <end position="403"/>
    </location>
</feature>
<feature type="region of interest" description="Disordered" evidence="2">
    <location>
        <begin position="297"/>
        <end position="334"/>
    </location>
</feature>
<feature type="region of interest" description="Disordered" evidence="2">
    <location>
        <begin position="724"/>
        <end position="747"/>
    </location>
</feature>
<feature type="compositionally biased region" description="Low complexity" evidence="2">
    <location>
        <begin position="367"/>
        <end position="382"/>
    </location>
</feature>
<feature type="transmembrane region" description="Helical" evidence="3">
    <location>
        <begin position="757"/>
        <end position="779"/>
    </location>
</feature>
<dbReference type="Gene3D" id="3.40.50.10190">
    <property type="entry name" value="BRCT domain"/>
    <property type="match status" value="1"/>
</dbReference>
<dbReference type="InterPro" id="IPR001357">
    <property type="entry name" value="BRCT_dom"/>
</dbReference>
<feature type="compositionally biased region" description="Low complexity" evidence="2">
    <location>
        <begin position="389"/>
        <end position="403"/>
    </location>
</feature>
<dbReference type="OMA" id="EYVHYCA"/>
<dbReference type="VEuPathDB" id="AmoebaDB:DICPUDRAFT_98700"/>
<evidence type="ECO:0000256" key="3">
    <source>
        <dbReference type="SAM" id="Phobius"/>
    </source>
</evidence>
<dbReference type="CDD" id="cd00027">
    <property type="entry name" value="BRCT"/>
    <property type="match status" value="1"/>
</dbReference>
<dbReference type="GO" id="GO:0005730">
    <property type="term" value="C:nucleolus"/>
    <property type="evidence" value="ECO:0007669"/>
    <property type="project" value="EnsemblProtists"/>
</dbReference>
<dbReference type="GO" id="GO:0007088">
    <property type="term" value="P:regulation of mitotic nuclear division"/>
    <property type="evidence" value="ECO:0007669"/>
    <property type="project" value="EnsemblProtists"/>
</dbReference>
<name>F0ZSS9_DICPU</name>
<dbReference type="InterPro" id="IPR036420">
    <property type="entry name" value="BRCT_dom_sf"/>
</dbReference>
<dbReference type="GO" id="GO:0005516">
    <property type="term" value="F:calmodulin binding"/>
    <property type="evidence" value="ECO:0007669"/>
    <property type="project" value="EnsemblProtists"/>
</dbReference>
<evidence type="ECO:0000256" key="2">
    <source>
        <dbReference type="SAM" id="MobiDB-lite"/>
    </source>
</evidence>
<dbReference type="FunCoup" id="F0ZSS9">
    <property type="interactions" value="333"/>
</dbReference>
<dbReference type="eggNOG" id="ENOG502RFA6">
    <property type="taxonomic scope" value="Eukaryota"/>
</dbReference>
<keyword evidence="3" id="KW-1133">Transmembrane helix</keyword>
<dbReference type="AlphaFoldDB" id="F0ZSS9"/>
<dbReference type="GO" id="GO:0005813">
    <property type="term" value="C:centrosome"/>
    <property type="evidence" value="ECO:0007669"/>
    <property type="project" value="EnsemblProtists"/>
</dbReference>
<dbReference type="SMART" id="SM00292">
    <property type="entry name" value="BRCT"/>
    <property type="match status" value="1"/>
</dbReference>
<dbReference type="Pfam" id="PF00533">
    <property type="entry name" value="BRCT"/>
    <property type="match status" value="1"/>
</dbReference>
<keyword evidence="6" id="KW-1185">Reference proteome</keyword>
<feature type="compositionally biased region" description="Polar residues" evidence="2">
    <location>
        <begin position="37"/>
        <end position="55"/>
    </location>
</feature>
<feature type="region of interest" description="Disordered" evidence="2">
    <location>
        <begin position="22"/>
        <end position="108"/>
    </location>
</feature>
<evidence type="ECO:0000313" key="6">
    <source>
        <dbReference type="Proteomes" id="UP000001064"/>
    </source>
</evidence>
<feature type="compositionally biased region" description="Acidic residues" evidence="2">
    <location>
        <begin position="538"/>
        <end position="593"/>
    </location>
</feature>
<dbReference type="FunFam" id="3.40.50.10190:FF:000245">
    <property type="entry name" value="Nucleomorphin"/>
    <property type="match status" value="1"/>
</dbReference>
<dbReference type="PANTHER" id="PTHR28034:SF1">
    <property type="entry name" value="NUCLEOMORPHIN"/>
    <property type="match status" value="1"/>
</dbReference>
<dbReference type="InParanoid" id="F0ZSS9"/>
<dbReference type="KEGG" id="dpp:DICPUDRAFT_98700"/>
<keyword evidence="1" id="KW-0175">Coiled coil</keyword>
<accession>F0ZSS9</accession>
<dbReference type="GO" id="GO:0005654">
    <property type="term" value="C:nucleoplasm"/>
    <property type="evidence" value="ECO:0007669"/>
    <property type="project" value="EnsemblProtists"/>
</dbReference>
<dbReference type="PANTHER" id="PTHR28034">
    <property type="entry name" value="SET1 COMPLEX COMPONENT SHG1"/>
    <property type="match status" value="1"/>
</dbReference>
<reference evidence="6" key="1">
    <citation type="journal article" date="2011" name="Genome Biol.">
        <title>Comparative genomics of the social amoebae Dictyostelium discoideum and Dictyostelium purpureum.</title>
        <authorList>
            <consortium name="US DOE Joint Genome Institute (JGI-PGF)"/>
            <person name="Sucgang R."/>
            <person name="Kuo A."/>
            <person name="Tian X."/>
            <person name="Salerno W."/>
            <person name="Parikh A."/>
            <person name="Feasley C.L."/>
            <person name="Dalin E."/>
            <person name="Tu H."/>
            <person name="Huang E."/>
            <person name="Barry K."/>
            <person name="Lindquist E."/>
            <person name="Shapiro H."/>
            <person name="Bruce D."/>
            <person name="Schmutz J."/>
            <person name="Salamov A."/>
            <person name="Fey P."/>
            <person name="Gaudet P."/>
            <person name="Anjard C."/>
            <person name="Babu M.M."/>
            <person name="Basu S."/>
            <person name="Bushmanova Y."/>
            <person name="van der Wel H."/>
            <person name="Katoh-Kurasawa M."/>
            <person name="Dinh C."/>
            <person name="Coutinho P.M."/>
            <person name="Saito T."/>
            <person name="Elias M."/>
            <person name="Schaap P."/>
            <person name="Kay R.R."/>
            <person name="Henrissat B."/>
            <person name="Eichinger L."/>
            <person name="Rivero F."/>
            <person name="Putnam N.H."/>
            <person name="West C.M."/>
            <person name="Loomis W.F."/>
            <person name="Chisholm R.L."/>
            <person name="Shaulsky G."/>
            <person name="Strassmann J.E."/>
            <person name="Queller D.C."/>
            <person name="Kuspa A."/>
            <person name="Grigoriev I.V."/>
        </authorList>
    </citation>
    <scope>NUCLEOTIDE SEQUENCE [LARGE SCALE GENOMIC DNA]</scope>
    <source>
        <strain evidence="6">QSDP1</strain>
    </source>
</reference>
<feature type="compositionally biased region" description="Low complexity" evidence="2">
    <location>
        <begin position="303"/>
        <end position="315"/>
    </location>
</feature>
<dbReference type="GeneID" id="10504826"/>
<keyword evidence="3" id="KW-0472">Membrane</keyword>
<protein>
    <recommendedName>
        <fullName evidence="4">BRCT domain-containing protein</fullName>
    </recommendedName>
</protein>
<dbReference type="PROSITE" id="PS50172">
    <property type="entry name" value="BRCT"/>
    <property type="match status" value="1"/>
</dbReference>
<keyword evidence="3" id="KW-0812">Transmembrane</keyword>
<evidence type="ECO:0000259" key="4">
    <source>
        <dbReference type="PROSITE" id="PS50172"/>
    </source>
</evidence>
<dbReference type="STRING" id="5786.F0ZSS9"/>
<gene>
    <name evidence="5" type="ORF">DICPUDRAFT_98700</name>
</gene>
<dbReference type="EMBL" id="GL871163">
    <property type="protein sequence ID" value="EGC33007.1"/>
    <property type="molecule type" value="Genomic_DNA"/>
</dbReference>
<evidence type="ECO:0000256" key="1">
    <source>
        <dbReference type="SAM" id="Coils"/>
    </source>
</evidence>